<evidence type="ECO:0000313" key="8">
    <source>
        <dbReference type="Proteomes" id="UP001486888"/>
    </source>
</evidence>
<dbReference type="RefSeq" id="WP_345474086.1">
    <property type="nucleotide sequence ID" value="NZ_CP125942.1"/>
</dbReference>
<feature type="domain" description="PglD N-terminal" evidence="6">
    <location>
        <begin position="4"/>
        <end position="78"/>
    </location>
</feature>
<keyword evidence="2" id="KW-0677">Repeat</keyword>
<keyword evidence="8" id="KW-1185">Reference proteome</keyword>
<feature type="binding site" evidence="4">
    <location>
        <position position="67"/>
    </location>
    <ligand>
        <name>substrate</name>
    </ligand>
</feature>
<dbReference type="InterPro" id="IPR011004">
    <property type="entry name" value="Trimer_LpxA-like_sf"/>
</dbReference>
<dbReference type="Gene3D" id="2.160.10.10">
    <property type="entry name" value="Hexapeptide repeat proteins"/>
    <property type="match status" value="1"/>
</dbReference>
<dbReference type="Pfam" id="PF14602">
    <property type="entry name" value="Hexapep_2"/>
    <property type="match status" value="1"/>
</dbReference>
<dbReference type="InterPro" id="IPR020019">
    <property type="entry name" value="AcTrfase_PglD-like"/>
</dbReference>
<dbReference type="KEGG" id="gey:QMQ05_06835"/>
<feature type="active site" description="Proton acceptor" evidence="3">
    <location>
        <position position="134"/>
    </location>
</feature>
<dbReference type="Gene3D" id="3.40.50.20">
    <property type="match status" value="1"/>
</dbReference>
<dbReference type="AlphaFoldDB" id="A0AAU6WHH3"/>
<evidence type="ECO:0000313" key="7">
    <source>
        <dbReference type="EMBL" id="XAO47229.1"/>
    </source>
</evidence>
<organism evidence="7 8">
    <name type="scientific">Glutamicibacter ectropisis</name>
    <dbReference type="NCBI Taxonomy" id="3046593"/>
    <lineage>
        <taxon>Bacteria</taxon>
        <taxon>Bacillati</taxon>
        <taxon>Actinomycetota</taxon>
        <taxon>Actinomycetes</taxon>
        <taxon>Micrococcales</taxon>
        <taxon>Micrococcaceae</taxon>
        <taxon>Glutamicibacter</taxon>
    </lineage>
</organism>
<evidence type="ECO:0000256" key="5">
    <source>
        <dbReference type="SAM" id="Phobius"/>
    </source>
</evidence>
<feature type="transmembrane region" description="Helical" evidence="5">
    <location>
        <begin position="94"/>
        <end position="118"/>
    </location>
</feature>
<dbReference type="PANTHER" id="PTHR43300:SF7">
    <property type="entry name" value="UDP-N-ACETYLBACILLOSAMINE N-ACETYLTRANSFERASE"/>
    <property type="match status" value="1"/>
</dbReference>
<dbReference type="Pfam" id="PF17836">
    <property type="entry name" value="PglD_N"/>
    <property type="match status" value="1"/>
</dbReference>
<accession>A0AAU6WHH3</accession>
<dbReference type="InterPro" id="IPR041561">
    <property type="entry name" value="PglD_N"/>
</dbReference>
<gene>
    <name evidence="7" type="ORF">QMQ05_06835</name>
</gene>
<dbReference type="NCBIfam" id="TIGR03570">
    <property type="entry name" value="NeuD_NnaD"/>
    <property type="match status" value="1"/>
</dbReference>
<dbReference type="GO" id="GO:0016740">
    <property type="term" value="F:transferase activity"/>
    <property type="evidence" value="ECO:0007669"/>
    <property type="project" value="UniProtKB-KW"/>
</dbReference>
<dbReference type="CDD" id="cd03360">
    <property type="entry name" value="LbH_AT_putative"/>
    <property type="match status" value="1"/>
</dbReference>
<keyword evidence="5" id="KW-1133">Transmembrane helix</keyword>
<evidence type="ECO:0000256" key="2">
    <source>
        <dbReference type="ARBA" id="ARBA00022737"/>
    </source>
</evidence>
<dbReference type="PROSITE" id="PS00101">
    <property type="entry name" value="HEXAPEP_TRANSFERASES"/>
    <property type="match status" value="1"/>
</dbReference>
<dbReference type="InterPro" id="IPR001451">
    <property type="entry name" value="Hexapep"/>
</dbReference>
<dbReference type="InterPro" id="IPR018357">
    <property type="entry name" value="Hexapep_transf_CS"/>
</dbReference>
<dbReference type="InterPro" id="IPR050179">
    <property type="entry name" value="Trans_hexapeptide_repeat"/>
</dbReference>
<evidence type="ECO:0000256" key="3">
    <source>
        <dbReference type="PIRSR" id="PIRSR620019-1"/>
    </source>
</evidence>
<evidence type="ECO:0000256" key="1">
    <source>
        <dbReference type="ARBA" id="ARBA00022679"/>
    </source>
</evidence>
<dbReference type="PANTHER" id="PTHR43300">
    <property type="entry name" value="ACETYLTRANSFERASE"/>
    <property type="match status" value="1"/>
</dbReference>
<evidence type="ECO:0000256" key="4">
    <source>
        <dbReference type="PIRSR" id="PIRSR620019-2"/>
    </source>
</evidence>
<evidence type="ECO:0000259" key="6">
    <source>
        <dbReference type="Pfam" id="PF17836"/>
    </source>
</evidence>
<feature type="site" description="Increases basicity of active site His" evidence="3">
    <location>
        <position position="135"/>
    </location>
</feature>
<dbReference type="SUPFAM" id="SSF51161">
    <property type="entry name" value="Trimeric LpxA-like enzymes"/>
    <property type="match status" value="1"/>
</dbReference>
<keyword evidence="5" id="KW-0472">Membrane</keyword>
<dbReference type="Proteomes" id="UP001486888">
    <property type="component" value="Chromosome"/>
</dbReference>
<keyword evidence="5" id="KW-0812">Transmembrane</keyword>
<sequence length="211" mass="21633">MASILLVAASGLARETLASIESTGDHEVVGMLDDNPSLHGKMLGQVPVLGGIDLARERDEQLLICAGKGRSRDAIAARLGLDDSRYATHVHYSAFLGAGTLLGAGCIVLAGCVATTAVRIGRHGVLMPHALLTHDDSLGDYVTLAAGATLAGAVKVGHRAYIGSNATVRENLSLGDDTVLGMGSALLEDIPAGQTWVGTPAAMLYASVHTV</sequence>
<dbReference type="EMBL" id="CP125942">
    <property type="protein sequence ID" value="XAO47229.1"/>
    <property type="molecule type" value="Genomic_DNA"/>
</dbReference>
<proteinExistence type="predicted"/>
<keyword evidence="1" id="KW-0808">Transferase</keyword>
<reference evidence="7 8" key="1">
    <citation type="submission" date="2023-05" db="EMBL/GenBank/DDBJ databases">
        <title>Glutamicibacter sp. B1, complete genome.</title>
        <authorList>
            <person name="Long Y.H."/>
            <person name="Fang T."/>
            <person name="Li X.Y."/>
        </authorList>
    </citation>
    <scope>NUCLEOTIDE SEQUENCE [LARGE SCALE GENOMIC DNA]</scope>
    <source>
        <strain evidence="7 8">B1</strain>
    </source>
</reference>
<name>A0AAU6WHH3_9MICC</name>
<protein>
    <submittedName>
        <fullName evidence="7">NeuD/PglB/VioB family sugar acetyltransferase</fullName>
    </submittedName>
</protein>